<dbReference type="RefSeq" id="WP_271087523.1">
    <property type="nucleotide sequence ID" value="NZ_JAPJZH010000001.1"/>
</dbReference>
<dbReference type="PROSITE" id="PS50088">
    <property type="entry name" value="ANK_REPEAT"/>
    <property type="match status" value="1"/>
</dbReference>
<keyword evidence="2" id="KW-0732">Signal</keyword>
<keyword evidence="4" id="KW-1185">Reference proteome</keyword>
<dbReference type="Pfam" id="PF13606">
    <property type="entry name" value="Ank_3"/>
    <property type="match status" value="1"/>
</dbReference>
<dbReference type="Gene3D" id="1.25.40.20">
    <property type="entry name" value="Ankyrin repeat-containing domain"/>
    <property type="match status" value="1"/>
</dbReference>
<comment type="caution">
    <text evidence="3">The sequence shown here is derived from an EMBL/GenBank/DDBJ whole genome shotgun (WGS) entry which is preliminary data.</text>
</comment>
<gene>
    <name evidence="3" type="ORF">OOZ53_01520</name>
</gene>
<reference evidence="3" key="1">
    <citation type="submission" date="2022-11" db="EMBL/GenBank/DDBJ databases">
        <title>Hoeflea poritis sp. nov., isolated from scleractinian coral Porites lutea.</title>
        <authorList>
            <person name="Zhang G."/>
            <person name="Wei Q."/>
            <person name="Cai L."/>
        </authorList>
    </citation>
    <scope>NUCLEOTIDE SEQUENCE</scope>
    <source>
        <strain evidence="3">E7-10</strain>
    </source>
</reference>
<proteinExistence type="predicted"/>
<dbReference type="Proteomes" id="UP001148313">
    <property type="component" value="Unassembled WGS sequence"/>
</dbReference>
<sequence>MAIARSTIWQIAAAMVVTPLLFFAPRAMATEAELSTCEIESVQQAGDAIRSALRGKRYDVIHCFVESGYDINSTALFGETLLDRVVSYGYLELVEYLLARGAALNLSERPTITSAITGLGVDLHDIAKPDGEPFSSLEDHFGVLRSLLENGAQLDERFEHGTTTYIVLIMDFCDREWHDRIAYYDFLDDISANDPKAIEPTGPDNTAVRNMWLQVAMGHLDEECVERSFKSFRVANEREFVADE</sequence>
<keyword evidence="1" id="KW-0040">ANK repeat</keyword>
<protein>
    <recommendedName>
        <fullName evidence="5">Ankyrin repeat domain-containing protein</fullName>
    </recommendedName>
</protein>
<name>A0ABT4VH29_9HYPH</name>
<feature type="chain" id="PRO_5045801389" description="Ankyrin repeat domain-containing protein" evidence="2">
    <location>
        <begin position="30"/>
        <end position="244"/>
    </location>
</feature>
<evidence type="ECO:0000313" key="3">
    <source>
        <dbReference type="EMBL" id="MDA4844003.1"/>
    </source>
</evidence>
<dbReference type="InterPro" id="IPR036770">
    <property type="entry name" value="Ankyrin_rpt-contain_sf"/>
</dbReference>
<evidence type="ECO:0008006" key="5">
    <source>
        <dbReference type="Google" id="ProtNLM"/>
    </source>
</evidence>
<feature type="repeat" description="ANK" evidence="1">
    <location>
        <begin position="77"/>
        <end position="109"/>
    </location>
</feature>
<dbReference type="EMBL" id="JAPJZH010000001">
    <property type="protein sequence ID" value="MDA4844003.1"/>
    <property type="molecule type" value="Genomic_DNA"/>
</dbReference>
<dbReference type="PROSITE" id="PS50297">
    <property type="entry name" value="ANK_REP_REGION"/>
    <property type="match status" value="1"/>
</dbReference>
<organism evidence="3 4">
    <name type="scientific">Hoeflea poritis</name>
    <dbReference type="NCBI Taxonomy" id="2993659"/>
    <lineage>
        <taxon>Bacteria</taxon>
        <taxon>Pseudomonadati</taxon>
        <taxon>Pseudomonadota</taxon>
        <taxon>Alphaproteobacteria</taxon>
        <taxon>Hyphomicrobiales</taxon>
        <taxon>Rhizobiaceae</taxon>
        <taxon>Hoeflea</taxon>
    </lineage>
</organism>
<feature type="signal peptide" evidence="2">
    <location>
        <begin position="1"/>
        <end position="29"/>
    </location>
</feature>
<accession>A0ABT4VH29</accession>
<dbReference type="InterPro" id="IPR002110">
    <property type="entry name" value="Ankyrin_rpt"/>
</dbReference>
<evidence type="ECO:0000256" key="2">
    <source>
        <dbReference type="SAM" id="SignalP"/>
    </source>
</evidence>
<dbReference type="SUPFAM" id="SSF48403">
    <property type="entry name" value="Ankyrin repeat"/>
    <property type="match status" value="1"/>
</dbReference>
<evidence type="ECO:0000256" key="1">
    <source>
        <dbReference type="PROSITE-ProRule" id="PRU00023"/>
    </source>
</evidence>
<evidence type="ECO:0000313" key="4">
    <source>
        <dbReference type="Proteomes" id="UP001148313"/>
    </source>
</evidence>